<name>A0ACC1J4B3_9FUNG</name>
<dbReference type="Proteomes" id="UP001150603">
    <property type="component" value="Unassembled WGS sequence"/>
</dbReference>
<gene>
    <name evidence="1" type="ORF">FBU59_004925</name>
</gene>
<comment type="caution">
    <text evidence="1">The sequence shown here is derived from an EMBL/GenBank/DDBJ whole genome shotgun (WGS) entry which is preliminary data.</text>
</comment>
<accession>A0ACC1J4B3</accession>
<reference evidence="1" key="1">
    <citation type="submission" date="2022-07" db="EMBL/GenBank/DDBJ databases">
        <title>Phylogenomic reconstructions and comparative analyses of Kickxellomycotina fungi.</title>
        <authorList>
            <person name="Reynolds N.K."/>
            <person name="Stajich J.E."/>
            <person name="Barry K."/>
            <person name="Grigoriev I.V."/>
            <person name="Crous P."/>
            <person name="Smith M.E."/>
        </authorList>
    </citation>
    <scope>NUCLEOTIDE SEQUENCE</scope>
    <source>
        <strain evidence="1">NRRL 5244</strain>
    </source>
</reference>
<evidence type="ECO:0000313" key="1">
    <source>
        <dbReference type="EMBL" id="KAJ1936854.1"/>
    </source>
</evidence>
<sequence>IVVFNRLGFDNLRSVVRLQLSQIESRLAERDISLTMDDEAISHVLQESYDPLYGARPIRRFLEKNLVTAISKEIIRGSLPDHSVINITHVDGLPEDFVFTVDPKPEDTDADMKP</sequence>
<proteinExistence type="predicted"/>
<evidence type="ECO:0000313" key="2">
    <source>
        <dbReference type="Proteomes" id="UP001150603"/>
    </source>
</evidence>
<organism evidence="1 2">
    <name type="scientific">Linderina macrospora</name>
    <dbReference type="NCBI Taxonomy" id="4868"/>
    <lineage>
        <taxon>Eukaryota</taxon>
        <taxon>Fungi</taxon>
        <taxon>Fungi incertae sedis</taxon>
        <taxon>Zoopagomycota</taxon>
        <taxon>Kickxellomycotina</taxon>
        <taxon>Kickxellomycetes</taxon>
        <taxon>Kickxellales</taxon>
        <taxon>Kickxellaceae</taxon>
        <taxon>Linderina</taxon>
    </lineage>
</organism>
<dbReference type="EMBL" id="JANBPW010003727">
    <property type="protein sequence ID" value="KAJ1936854.1"/>
    <property type="molecule type" value="Genomic_DNA"/>
</dbReference>
<protein>
    <submittedName>
        <fullName evidence="1">Uncharacterized protein</fullName>
    </submittedName>
</protein>
<feature type="non-terminal residue" evidence="1">
    <location>
        <position position="1"/>
    </location>
</feature>
<keyword evidence="2" id="KW-1185">Reference proteome</keyword>